<dbReference type="GO" id="GO:0006417">
    <property type="term" value="P:regulation of translation"/>
    <property type="evidence" value="ECO:0007669"/>
    <property type="project" value="TreeGrafter"/>
</dbReference>
<dbReference type="InterPro" id="IPR051474">
    <property type="entry name" value="Anti-sigma-K/W_factor"/>
</dbReference>
<dbReference type="InterPro" id="IPR018764">
    <property type="entry name" value="RskA_C"/>
</dbReference>
<dbReference type="EMBL" id="JAAMOW010000009">
    <property type="protein sequence ID" value="NGY06560.1"/>
    <property type="molecule type" value="Genomic_DNA"/>
</dbReference>
<feature type="coiled-coil region" evidence="1">
    <location>
        <begin position="22"/>
        <end position="49"/>
    </location>
</feature>
<dbReference type="AlphaFoldDB" id="A0A6M2BW48"/>
<dbReference type="Pfam" id="PF10099">
    <property type="entry name" value="RskA_C"/>
    <property type="match status" value="1"/>
</dbReference>
<reference evidence="4 5" key="1">
    <citation type="journal article" date="2014" name="Int. J. Syst. Evol. Microbiol.">
        <title>Solimonas terrae sp. nov., isolated from soil.</title>
        <authorList>
            <person name="Kim S.J."/>
            <person name="Moon J.Y."/>
            <person name="Weon H.Y."/>
            <person name="Ahn J.H."/>
            <person name="Chen W.M."/>
            <person name="Kwon S.W."/>
        </authorList>
    </citation>
    <scope>NUCLEOTIDE SEQUENCE [LARGE SCALE GENOMIC DNA]</scope>
    <source>
        <strain evidence="4 5">KIS83-12</strain>
    </source>
</reference>
<protein>
    <recommendedName>
        <fullName evidence="3">Anti-sigma K factor RskA C-terminal domain-containing protein</fullName>
    </recommendedName>
</protein>
<accession>A0A6M2BW48</accession>
<feature type="domain" description="Anti-sigma K factor RskA C-terminal" evidence="3">
    <location>
        <begin position="98"/>
        <end position="234"/>
    </location>
</feature>
<keyword evidence="5" id="KW-1185">Reference proteome</keyword>
<evidence type="ECO:0000256" key="1">
    <source>
        <dbReference type="SAM" id="Coils"/>
    </source>
</evidence>
<evidence type="ECO:0000313" key="4">
    <source>
        <dbReference type="EMBL" id="NGY06560.1"/>
    </source>
</evidence>
<evidence type="ECO:0000256" key="2">
    <source>
        <dbReference type="SAM" id="MobiDB-lite"/>
    </source>
</evidence>
<sequence>MKYDNARLTQMLAAEYALGTLVGRARQRFARLLQTRADLRRELQFWEARFAPLLASSKPVPPREVVWAEIEARIRRSTVTPIQPPVAPRGLWLWQTWAVAASAALVALSLQLYRYTQAPVAIAPPVAVAEPPAPYVSMLQAKGSDALWLVSVNAQKRDISIVAQGDYSLDAQRESLELWMIGDDGKPRSLGLLPLHGRGHLQMPASVPMPAKPVLAISREPHGGSPTGSPTGPVISSGPLLSL</sequence>
<feature type="region of interest" description="Disordered" evidence="2">
    <location>
        <begin position="217"/>
        <end position="243"/>
    </location>
</feature>
<dbReference type="GO" id="GO:0016989">
    <property type="term" value="F:sigma factor antagonist activity"/>
    <property type="evidence" value="ECO:0007669"/>
    <property type="project" value="TreeGrafter"/>
</dbReference>
<dbReference type="RefSeq" id="WP_166260331.1">
    <property type="nucleotide sequence ID" value="NZ_JAAMOW010000009.1"/>
</dbReference>
<proteinExistence type="predicted"/>
<dbReference type="PANTHER" id="PTHR37461">
    <property type="entry name" value="ANTI-SIGMA-K FACTOR RSKA"/>
    <property type="match status" value="1"/>
</dbReference>
<keyword evidence="1" id="KW-0175">Coiled coil</keyword>
<comment type="caution">
    <text evidence="4">The sequence shown here is derived from an EMBL/GenBank/DDBJ whole genome shotgun (WGS) entry which is preliminary data.</text>
</comment>
<gene>
    <name evidence="4" type="ORF">G7Y85_17430</name>
</gene>
<evidence type="ECO:0000313" key="5">
    <source>
        <dbReference type="Proteomes" id="UP000472676"/>
    </source>
</evidence>
<name>A0A6M2BW48_9GAMM</name>
<dbReference type="GO" id="GO:0005886">
    <property type="term" value="C:plasma membrane"/>
    <property type="evidence" value="ECO:0007669"/>
    <property type="project" value="InterPro"/>
</dbReference>
<dbReference type="Proteomes" id="UP000472676">
    <property type="component" value="Unassembled WGS sequence"/>
</dbReference>
<dbReference type="PANTHER" id="PTHR37461:SF1">
    <property type="entry name" value="ANTI-SIGMA-K FACTOR RSKA"/>
    <property type="match status" value="1"/>
</dbReference>
<organism evidence="4 5">
    <name type="scientific">Solimonas terrae</name>
    <dbReference type="NCBI Taxonomy" id="1396819"/>
    <lineage>
        <taxon>Bacteria</taxon>
        <taxon>Pseudomonadati</taxon>
        <taxon>Pseudomonadota</taxon>
        <taxon>Gammaproteobacteria</taxon>
        <taxon>Nevskiales</taxon>
        <taxon>Nevskiaceae</taxon>
        <taxon>Solimonas</taxon>
    </lineage>
</organism>
<evidence type="ECO:0000259" key="3">
    <source>
        <dbReference type="Pfam" id="PF10099"/>
    </source>
</evidence>
<feature type="compositionally biased region" description="Low complexity" evidence="2">
    <location>
        <begin position="223"/>
        <end position="243"/>
    </location>
</feature>